<proteinExistence type="predicted"/>
<dbReference type="Proteomes" id="UP001595834">
    <property type="component" value="Unassembled WGS sequence"/>
</dbReference>
<dbReference type="InterPro" id="IPR057561">
    <property type="entry name" value="NADase_transloc"/>
</dbReference>
<organism evidence="3 4">
    <name type="scientific">Streptomyces mauvecolor</name>
    <dbReference type="NCBI Taxonomy" id="58345"/>
    <lineage>
        <taxon>Bacteria</taxon>
        <taxon>Bacillati</taxon>
        <taxon>Actinomycetota</taxon>
        <taxon>Actinomycetes</taxon>
        <taxon>Kitasatosporales</taxon>
        <taxon>Streptomycetaceae</taxon>
        <taxon>Streptomyces</taxon>
    </lineage>
</organism>
<dbReference type="RefSeq" id="WP_344370739.1">
    <property type="nucleotide sequence ID" value="NZ_BAAASQ010000002.1"/>
</dbReference>
<dbReference type="SUPFAM" id="SSF49785">
    <property type="entry name" value="Galactose-binding domain-like"/>
    <property type="match status" value="1"/>
</dbReference>
<dbReference type="InterPro" id="IPR008979">
    <property type="entry name" value="Galactose-bd-like_sf"/>
</dbReference>
<comment type="caution">
    <text evidence="3">The sequence shown here is derived from an EMBL/GenBank/DDBJ whole genome shotgun (WGS) entry which is preliminary data.</text>
</comment>
<accession>A0ABV9UG07</accession>
<sequence>MSTPAMVPCPDCGTPARATGQSFCDSCGAFLRWAAPTTPPTPSGDATPDAPTPTPSGDAARPASSAASSTPAASATPREEPPAAGATPPASTPVPPSAGPAAANPAEPADPEASHPATPAPARGSNPEATTTPIPAVAEDAETTTPLPEARPASATDAARALLVPVQEPSATQPPGAPGSVLPGRPEAARPRVRTATPAPAPENGTPCPACGTPNHQHRNFCRSCATPLTPRREDNATGPYAGQRPALHRDRKRWIARALIATAVVAVVVGGVIGGPPAARAVQDHFAKRVAVHPTKWAASHEDPNHKADLAGDSYSNTWWGTGYADDAAGTYLEATFGQPTDLLALLITPGTSKRQGQQSEQARPQEFDLVVTDSSGKQHTSHRTLNDGGVQRVDVRVRNAASVRIILRSAFGAAKDKQVAIAEVEFFARSKN</sequence>
<evidence type="ECO:0000313" key="4">
    <source>
        <dbReference type="Proteomes" id="UP001595834"/>
    </source>
</evidence>
<protein>
    <submittedName>
        <fullName evidence="3">Zinc ribbon domain-containing protein</fullName>
    </submittedName>
</protein>
<keyword evidence="2" id="KW-0812">Transmembrane</keyword>
<dbReference type="NCBIfam" id="NF047619">
    <property type="entry name" value="NADase_discoid"/>
    <property type="match status" value="1"/>
</dbReference>
<keyword evidence="2" id="KW-0472">Membrane</keyword>
<evidence type="ECO:0000256" key="2">
    <source>
        <dbReference type="SAM" id="Phobius"/>
    </source>
</evidence>
<feature type="transmembrane region" description="Helical" evidence="2">
    <location>
        <begin position="255"/>
        <end position="274"/>
    </location>
</feature>
<keyword evidence="2" id="KW-1133">Transmembrane helix</keyword>
<reference evidence="4" key="1">
    <citation type="journal article" date="2019" name="Int. J. Syst. Evol. Microbiol.">
        <title>The Global Catalogue of Microorganisms (GCM) 10K type strain sequencing project: providing services to taxonomists for standard genome sequencing and annotation.</title>
        <authorList>
            <consortium name="The Broad Institute Genomics Platform"/>
            <consortium name="The Broad Institute Genome Sequencing Center for Infectious Disease"/>
            <person name="Wu L."/>
            <person name="Ma J."/>
        </authorList>
    </citation>
    <scope>NUCLEOTIDE SEQUENCE [LARGE SCALE GENOMIC DNA]</scope>
    <source>
        <strain evidence="4">CCM 7224</strain>
    </source>
</reference>
<name>A0ABV9UG07_9ACTN</name>
<dbReference type="EMBL" id="JBHSIZ010000003">
    <property type="protein sequence ID" value="MFC4955400.1"/>
    <property type="molecule type" value="Genomic_DNA"/>
</dbReference>
<feature type="compositionally biased region" description="Low complexity" evidence="1">
    <location>
        <begin position="43"/>
        <end position="89"/>
    </location>
</feature>
<dbReference type="Gene3D" id="2.60.120.260">
    <property type="entry name" value="Galactose-binding domain-like"/>
    <property type="match status" value="1"/>
</dbReference>
<evidence type="ECO:0000313" key="3">
    <source>
        <dbReference type="EMBL" id="MFC4955400.1"/>
    </source>
</evidence>
<keyword evidence="4" id="KW-1185">Reference proteome</keyword>
<feature type="region of interest" description="Disordered" evidence="1">
    <location>
        <begin position="32"/>
        <end position="132"/>
    </location>
</feature>
<evidence type="ECO:0000256" key="1">
    <source>
        <dbReference type="SAM" id="MobiDB-lite"/>
    </source>
</evidence>
<feature type="region of interest" description="Disordered" evidence="1">
    <location>
        <begin position="168"/>
        <end position="204"/>
    </location>
</feature>
<gene>
    <name evidence="3" type="ORF">ACFPFX_03720</name>
</gene>